<dbReference type="Pfam" id="PF25179">
    <property type="entry name" value="LMF1_C"/>
    <property type="match status" value="1"/>
</dbReference>
<dbReference type="Proteomes" id="UP000183832">
    <property type="component" value="Unassembled WGS sequence"/>
</dbReference>
<evidence type="ECO:0000259" key="9">
    <source>
        <dbReference type="Pfam" id="PF06762"/>
    </source>
</evidence>
<feature type="transmembrane region" description="Helical" evidence="8">
    <location>
        <begin position="19"/>
        <end position="37"/>
    </location>
</feature>
<feature type="transmembrane region" description="Helical" evidence="8">
    <location>
        <begin position="259"/>
        <end position="285"/>
    </location>
</feature>
<protein>
    <recommendedName>
        <fullName evidence="8">Lipase maturation factor</fullName>
    </recommendedName>
</protein>
<keyword evidence="3 8" id="KW-0812">Transmembrane</keyword>
<organism evidence="11 12">
    <name type="scientific">Clunio marinus</name>
    <dbReference type="NCBI Taxonomy" id="568069"/>
    <lineage>
        <taxon>Eukaryota</taxon>
        <taxon>Metazoa</taxon>
        <taxon>Ecdysozoa</taxon>
        <taxon>Arthropoda</taxon>
        <taxon>Hexapoda</taxon>
        <taxon>Insecta</taxon>
        <taxon>Pterygota</taxon>
        <taxon>Neoptera</taxon>
        <taxon>Endopterygota</taxon>
        <taxon>Diptera</taxon>
        <taxon>Nematocera</taxon>
        <taxon>Chironomoidea</taxon>
        <taxon>Chironomidae</taxon>
        <taxon>Clunio</taxon>
    </lineage>
</organism>
<dbReference type="GO" id="GO:0005789">
    <property type="term" value="C:endoplasmic reticulum membrane"/>
    <property type="evidence" value="ECO:0007669"/>
    <property type="project" value="UniProtKB-SubCell"/>
</dbReference>
<name>A0A1J1IRM9_9DIPT</name>
<keyword evidence="4 8" id="KW-0256">Endoplasmic reticulum</keyword>
<feature type="transmembrane region" description="Helical" evidence="8">
    <location>
        <begin position="110"/>
        <end position="129"/>
    </location>
</feature>
<feature type="transmembrane region" description="Helical" evidence="8">
    <location>
        <begin position="141"/>
        <end position="162"/>
    </location>
</feature>
<evidence type="ECO:0000313" key="12">
    <source>
        <dbReference type="Proteomes" id="UP000183832"/>
    </source>
</evidence>
<feature type="transmembrane region" description="Helical" evidence="8">
    <location>
        <begin position="81"/>
        <end position="103"/>
    </location>
</feature>
<dbReference type="Pfam" id="PF06762">
    <property type="entry name" value="LMF1"/>
    <property type="match status" value="1"/>
</dbReference>
<reference evidence="11 12" key="1">
    <citation type="submission" date="2015-04" db="EMBL/GenBank/DDBJ databases">
        <authorList>
            <person name="Syromyatnikov M.Y."/>
            <person name="Popov V.N."/>
        </authorList>
    </citation>
    <scope>NUCLEOTIDE SEQUENCE [LARGE SCALE GENOMIC DNA]</scope>
</reference>
<feature type="transmembrane region" description="Helical" evidence="8">
    <location>
        <begin position="349"/>
        <end position="370"/>
    </location>
</feature>
<keyword evidence="6 8" id="KW-0472">Membrane</keyword>
<dbReference type="EMBL" id="CVRI01000057">
    <property type="protein sequence ID" value="CRL02212.1"/>
    <property type="molecule type" value="Genomic_DNA"/>
</dbReference>
<keyword evidence="12" id="KW-1185">Reference proteome</keyword>
<feature type="transmembrane region" description="Helical" evidence="8">
    <location>
        <begin position="174"/>
        <end position="195"/>
    </location>
</feature>
<dbReference type="InterPro" id="IPR009613">
    <property type="entry name" value="LMF"/>
</dbReference>
<keyword evidence="7" id="KW-0325">Glycoprotein</keyword>
<comment type="subcellular location">
    <subcellularLocation>
        <location evidence="1 8">Endoplasmic reticulum membrane</location>
        <topology evidence="1 8">Multi-pass membrane protein</topology>
    </subcellularLocation>
</comment>
<feature type="transmembrane region" description="Helical" evidence="8">
    <location>
        <begin position="305"/>
        <end position="329"/>
    </location>
</feature>
<keyword evidence="5 8" id="KW-1133">Transmembrane helix</keyword>
<comment type="function">
    <text evidence="8">Involved in the maturation of specific proteins in the endoplasmic reticulum.</text>
</comment>
<comment type="similarity">
    <text evidence="2 8">Belongs to the lipase maturation factor family.</text>
</comment>
<dbReference type="PANTHER" id="PTHR14463">
    <property type="entry name" value="LIPASE MATURATION FACTOR"/>
    <property type="match status" value="1"/>
</dbReference>
<sequence length="655" mass="75562">MGDNEKFTILSNVITTRNLILRGFCGIYLCAFLSFYVQAEGLFSHVNGILPPEIESIKGNYLHDQIISFVDRPTWIRILKIFQVATFPAIELICIAGAILSFFGFVSRRFCILPILTILWTLYFSLVDISKSFHNQADDLLLEAGLVCILLAPGLSLKSYGVSDNVMMQLMRWVLFRFLFASGVVKLATGCPHWWNLTALKHHLLVLPLPTNLSFYAYYIPDGYLKLTTAFVNVSELLCPWFFFAPIRSLRFFAFYWQIFLQLCIIATGNYGFLNFTIIVMLLSLLDDSHFQSDKYLGRTNFRKVFSFILTMIAIFFIMIISMIFYKVTFNDGKIDVTVLFTKNQYSDIIHQMIKLSPFIMTISILNVFLQSCIAHPEITSAKGFFGKLSKIIHLLALTMIAISLVGCSTVPHGRLHPDTNISNTTIGKVYNDVFLKYHIVHEYGLHLRNMRSERLELGIQYTNNEKIDQTTPKQWKEYDVTYRPVNQNHSMPYAGLYLSRIDFKFFEAVGKGAKLENNLWLASLIKQLLKNNRAALKLLGHENLLKMKMPPKHIRVIFMKVSYVPREDADKNNGLWMRKILNAEYLPPMSITSNELDELVNKLRIPKKKEKETYPKLLNFLKQTRMFLEVADGHFLVNGIILASFLIMFRLKKY</sequence>
<dbReference type="OrthoDB" id="434126at2759"/>
<dbReference type="AlphaFoldDB" id="A0A1J1IRM9"/>
<gene>
    <name evidence="11" type="ORF">CLUMA_CG015063</name>
</gene>
<accession>A0A1J1IRM9</accession>
<evidence type="ECO:0000256" key="7">
    <source>
        <dbReference type="ARBA" id="ARBA00023180"/>
    </source>
</evidence>
<evidence type="ECO:0000256" key="5">
    <source>
        <dbReference type="ARBA" id="ARBA00022989"/>
    </source>
</evidence>
<feature type="transmembrane region" description="Helical" evidence="8">
    <location>
        <begin position="391"/>
        <end position="412"/>
    </location>
</feature>
<feature type="domain" description="Lipase maturation factor 1/2 N-terminal" evidence="9">
    <location>
        <begin position="134"/>
        <end position="292"/>
    </location>
</feature>
<feature type="domain" description="Lipase maturation factor 1/2 C-terminal" evidence="10">
    <location>
        <begin position="440"/>
        <end position="583"/>
    </location>
</feature>
<proteinExistence type="inferred from homology"/>
<evidence type="ECO:0000256" key="1">
    <source>
        <dbReference type="ARBA" id="ARBA00004477"/>
    </source>
</evidence>
<evidence type="ECO:0000256" key="6">
    <source>
        <dbReference type="ARBA" id="ARBA00023136"/>
    </source>
</evidence>
<dbReference type="GO" id="GO:0051604">
    <property type="term" value="P:protein maturation"/>
    <property type="evidence" value="ECO:0007669"/>
    <property type="project" value="InterPro"/>
</dbReference>
<dbReference type="InterPro" id="IPR057434">
    <property type="entry name" value="LMF1/2_N"/>
</dbReference>
<evidence type="ECO:0000259" key="10">
    <source>
        <dbReference type="Pfam" id="PF25179"/>
    </source>
</evidence>
<evidence type="ECO:0000256" key="3">
    <source>
        <dbReference type="ARBA" id="ARBA00022692"/>
    </source>
</evidence>
<evidence type="ECO:0000256" key="8">
    <source>
        <dbReference type="RuleBase" id="RU361229"/>
    </source>
</evidence>
<evidence type="ECO:0000256" key="2">
    <source>
        <dbReference type="ARBA" id="ARBA00005512"/>
    </source>
</evidence>
<evidence type="ECO:0000313" key="11">
    <source>
        <dbReference type="EMBL" id="CRL02212.1"/>
    </source>
</evidence>
<evidence type="ECO:0000256" key="4">
    <source>
        <dbReference type="ARBA" id="ARBA00022824"/>
    </source>
</evidence>
<feature type="transmembrane region" description="Helical" evidence="8">
    <location>
        <begin position="634"/>
        <end position="652"/>
    </location>
</feature>
<dbReference type="STRING" id="568069.A0A1J1IRM9"/>
<dbReference type="InterPro" id="IPR057433">
    <property type="entry name" value="LMF1/2_C"/>
</dbReference>
<dbReference type="PANTHER" id="PTHR14463:SF5">
    <property type="entry name" value="LIPASE MATURATION FACTOR 2"/>
    <property type="match status" value="1"/>
</dbReference>